<dbReference type="AlphaFoldDB" id="A0A3D8JY25"/>
<dbReference type="OrthoDB" id="8263000at2"/>
<sequence length="974" mass="110674">MAETPLLPTFPGTLPTSMDFNALLAEGIAYVQATSGDVWTDFNEHDPGLTVLEQLCYALTDLGLRSRYEIADLLTNERQFIDRDTLFTGDRILTSAPISGSDYREVMYDRVQGLKNFWLEPVEGMPGLYRGWIERFRWGPEPQALVEQVRKILRANRTLCEDVDELDVLAWKTLELAGRLELAADADPDDVMGRVFFDLDCKLVPQPLLIAVDAQVAEGEPFDRIYEGPRLEYGAADDSQLAARPTCVTLHQIASVVHAVPGVRLLSNLRFSNTDQASLALKNEVPFVEIPQRNQPQPRWPFELVDSTGQPAPIDADRVIAAFRKCVAEARARENAVKRCTDGLDYRRLPSGRFLDIERYYSIQHQFPTTYGLSRYGIQENFALQTGTGIDGPTSLPNTGAAAVKRAAQVKQLRGYLMLYEQLLADAFAQLANVRRLFSLRPGRAESYFVQSLLNDAAVDFPDPNGIRELLRDEPEEDREHDCPRRRYTVCVREPVGGEPGGTALISVPCDGLADARQLAKTIAERCVDPAHYLCASWARGRIAIVLVDATCEIIAHGQERYHTLTRARRAARRLALRLRNAKERGGLARFVEIRRQHASETGGLLPIREHSAPSTPDERYLARLKRLMAQFDDSPRRRNMFLNHLLARFNERFDDDSLQRFDPRPAAADRFLDELADCKRSFLTTYAHASRRRASGFDYGMKRAAPMPFGSGLEHRLYSLLGIGGRQRFARYPRSLARLTDRHPGYEFERRRGAAGGEKAARAERELDGFVFDAGHPAVFTQLLRYGADLARYTIEREADARRWVLHFLSPGDTHRVLTATDPERLERYRDDLIDWLRPDGAAGMHVFHGEGLYVLEHILLRPLAPPLQHDEDGFYGYRISILFPNWPARFQSDEFKRFAERLVRENSPAHVQADCYWLDFGQMWSFESSYEAWACAKYRSVRHDDPQLANLDKLSRHLRDFLRDLARGDAAP</sequence>
<organism evidence="1 2">
    <name type="scientific">Trinickia dinghuensis</name>
    <dbReference type="NCBI Taxonomy" id="2291023"/>
    <lineage>
        <taxon>Bacteria</taxon>
        <taxon>Pseudomonadati</taxon>
        <taxon>Pseudomonadota</taxon>
        <taxon>Betaproteobacteria</taxon>
        <taxon>Burkholderiales</taxon>
        <taxon>Burkholderiaceae</taxon>
        <taxon>Trinickia</taxon>
    </lineage>
</organism>
<comment type="caution">
    <text evidence="1">The sequence shown here is derived from an EMBL/GenBank/DDBJ whole genome shotgun (WGS) entry which is preliminary data.</text>
</comment>
<reference evidence="1 2" key="1">
    <citation type="submission" date="2018-08" db="EMBL/GenBank/DDBJ databases">
        <title>Paraburkholderia sp. DHOM06 isolated from forest soil.</title>
        <authorList>
            <person name="Gao Z.-H."/>
            <person name="Qiu L.-H."/>
        </authorList>
    </citation>
    <scope>NUCLEOTIDE SEQUENCE [LARGE SCALE GENOMIC DNA]</scope>
    <source>
        <strain evidence="1 2">DHOM06</strain>
    </source>
</reference>
<dbReference type="EMBL" id="QRGA01000009">
    <property type="protein sequence ID" value="RDU97546.1"/>
    <property type="molecule type" value="Genomic_DNA"/>
</dbReference>
<dbReference type="Proteomes" id="UP000256838">
    <property type="component" value="Unassembled WGS sequence"/>
</dbReference>
<name>A0A3D8JY25_9BURK</name>
<dbReference type="RefSeq" id="WP_115534733.1">
    <property type="nucleotide sequence ID" value="NZ_QRGA01000009.1"/>
</dbReference>
<proteinExistence type="predicted"/>
<accession>A0A3D8JY25</accession>
<keyword evidence="2" id="KW-1185">Reference proteome</keyword>
<evidence type="ECO:0000313" key="1">
    <source>
        <dbReference type="EMBL" id="RDU97546.1"/>
    </source>
</evidence>
<protein>
    <submittedName>
        <fullName evidence="1">Uncharacterized protein</fullName>
    </submittedName>
</protein>
<evidence type="ECO:0000313" key="2">
    <source>
        <dbReference type="Proteomes" id="UP000256838"/>
    </source>
</evidence>
<gene>
    <name evidence="1" type="ORF">DWV00_16815</name>
</gene>